<sequence length="195" mass="21103">MALNPLELLLLHNALTRPSPATNAAGAGQPTSAQPAAVTTKEPSMANQFEFLDKHFDPTDIPEVAAQTAYERFGNYPNARTSTVIFNISWAALTDAIKHAVLNYTNGGVYDTSAFATLSADGNQWNIVVTGLQYVNASRTIVRGRPEYEINEYNNGSVFVKAEALGAQLLGDVVHLDTGFGTWVQQVQLKNPATY</sequence>
<keyword evidence="2" id="KW-1185">Reference proteome</keyword>
<accession>A0A0S2F898</accession>
<dbReference type="EMBL" id="CP011129">
    <property type="protein sequence ID" value="ALN79683.1"/>
    <property type="molecule type" value="Genomic_DNA"/>
</dbReference>
<organism evidence="1 2">
    <name type="scientific">Lysobacter antibioticus</name>
    <dbReference type="NCBI Taxonomy" id="84531"/>
    <lineage>
        <taxon>Bacteria</taxon>
        <taxon>Pseudomonadati</taxon>
        <taxon>Pseudomonadota</taxon>
        <taxon>Gammaproteobacteria</taxon>
        <taxon>Lysobacterales</taxon>
        <taxon>Lysobacteraceae</taxon>
        <taxon>Lysobacter</taxon>
    </lineage>
</organism>
<dbReference type="RefSeq" id="WP_057917220.1">
    <property type="nucleotide sequence ID" value="NZ_CP011129.1"/>
</dbReference>
<dbReference type="eggNOG" id="ENOG50340T1">
    <property type="taxonomic scope" value="Bacteria"/>
</dbReference>
<proteinExistence type="predicted"/>
<reference evidence="1 2" key="1">
    <citation type="journal article" date="2015" name="BMC Genomics">
        <title>Comparative genomics and metabolic profiling of the genus Lysobacter.</title>
        <authorList>
            <person name="de Bruijn I."/>
            <person name="Cheng X."/>
            <person name="de Jager V."/>
            <person name="Exposito R.G."/>
            <person name="Watrous J."/>
            <person name="Patel N."/>
            <person name="Postma J."/>
            <person name="Dorrestein P.C."/>
            <person name="Kobayashi D."/>
            <person name="Raaijmakers J.M."/>
        </authorList>
    </citation>
    <scope>NUCLEOTIDE SEQUENCE [LARGE SCALE GENOMIC DNA]</scope>
    <source>
        <strain evidence="1 2">76</strain>
    </source>
</reference>
<dbReference type="KEGG" id="lab:LA76x_1527"/>
<protein>
    <submittedName>
        <fullName evidence="1">Uncharacterized protein</fullName>
    </submittedName>
</protein>
<dbReference type="AlphaFoldDB" id="A0A0S2F898"/>
<dbReference type="Proteomes" id="UP000060787">
    <property type="component" value="Chromosome"/>
</dbReference>
<dbReference type="PATRIC" id="fig|84531.8.peg.1556"/>
<evidence type="ECO:0000313" key="2">
    <source>
        <dbReference type="Proteomes" id="UP000060787"/>
    </source>
</evidence>
<gene>
    <name evidence="1" type="ORF">LA76x_1527</name>
</gene>
<evidence type="ECO:0000313" key="1">
    <source>
        <dbReference type="EMBL" id="ALN79683.1"/>
    </source>
</evidence>
<name>A0A0S2F898_LYSAN</name>